<keyword evidence="3" id="KW-1185">Reference proteome</keyword>
<sequence length="61" mass="7177">MLLHPSYHLVPSKFIKILCIILLKFRKYHLKNALFIAKFLKILLTFLKTLVALYFVKVSDA</sequence>
<dbReference type="AlphaFoldDB" id="B9D3J9"/>
<reference evidence="2 3" key="1">
    <citation type="submission" date="2008-08" db="EMBL/GenBank/DDBJ databases">
        <authorList>
            <person name="Madupu R."/>
            <person name="Durkin A.S."/>
            <person name="Torralba M."/>
            <person name="Methe B."/>
            <person name="Sutton G.G."/>
            <person name="Strausberg R.L."/>
            <person name="Nelson K.E."/>
        </authorList>
    </citation>
    <scope>NUCLEOTIDE SEQUENCE [LARGE SCALE GENOMIC DNA]</scope>
    <source>
        <strain evidence="2 3">RM3267</strain>
    </source>
</reference>
<keyword evidence="1" id="KW-0472">Membrane</keyword>
<organism evidence="2 3">
    <name type="scientific">Campylobacter rectus RM3267</name>
    <dbReference type="NCBI Taxonomy" id="553218"/>
    <lineage>
        <taxon>Bacteria</taxon>
        <taxon>Pseudomonadati</taxon>
        <taxon>Campylobacterota</taxon>
        <taxon>Epsilonproteobacteria</taxon>
        <taxon>Campylobacterales</taxon>
        <taxon>Campylobacteraceae</taxon>
        <taxon>Campylobacter</taxon>
    </lineage>
</organism>
<comment type="caution">
    <text evidence="2">The sequence shown here is derived from an EMBL/GenBank/DDBJ whole genome shotgun (WGS) entry which is preliminary data.</text>
</comment>
<evidence type="ECO:0000313" key="3">
    <source>
        <dbReference type="Proteomes" id="UP000003082"/>
    </source>
</evidence>
<gene>
    <name evidence="2" type="ORF">CAMRE0001_0054</name>
</gene>
<dbReference type="Proteomes" id="UP000003082">
    <property type="component" value="Unassembled WGS sequence"/>
</dbReference>
<accession>B9D3J9</accession>
<keyword evidence="1" id="KW-0812">Transmembrane</keyword>
<keyword evidence="1" id="KW-1133">Transmembrane helix</keyword>
<feature type="transmembrane region" description="Helical" evidence="1">
    <location>
        <begin position="35"/>
        <end position="56"/>
    </location>
</feature>
<dbReference type="EMBL" id="ACFU01000020">
    <property type="protein sequence ID" value="EEF13424.1"/>
    <property type="molecule type" value="Genomic_DNA"/>
</dbReference>
<name>B9D3J9_CAMRE</name>
<protein>
    <submittedName>
        <fullName evidence="2">Uncharacterized protein</fullName>
    </submittedName>
</protein>
<evidence type="ECO:0000313" key="2">
    <source>
        <dbReference type="EMBL" id="EEF13424.1"/>
    </source>
</evidence>
<evidence type="ECO:0000256" key="1">
    <source>
        <dbReference type="SAM" id="Phobius"/>
    </source>
</evidence>
<proteinExistence type="predicted"/>